<evidence type="ECO:0000313" key="2">
    <source>
        <dbReference type="EMBL" id="MCX7570014.1"/>
    </source>
</evidence>
<organism evidence="2 3">
    <name type="scientific">Tumebacillus lacus</name>
    <dbReference type="NCBI Taxonomy" id="2995335"/>
    <lineage>
        <taxon>Bacteria</taxon>
        <taxon>Bacillati</taxon>
        <taxon>Bacillota</taxon>
        <taxon>Bacilli</taxon>
        <taxon>Bacillales</taxon>
        <taxon>Alicyclobacillaceae</taxon>
        <taxon>Tumebacillus</taxon>
    </lineage>
</organism>
<protein>
    <submittedName>
        <fullName evidence="2">Uncharacterized protein</fullName>
    </submittedName>
</protein>
<feature type="transmembrane region" description="Helical" evidence="1">
    <location>
        <begin position="32"/>
        <end position="52"/>
    </location>
</feature>
<name>A0ABT3WZC7_9BACL</name>
<dbReference type="EMBL" id="JAPMLT010000003">
    <property type="protein sequence ID" value="MCX7570014.1"/>
    <property type="molecule type" value="Genomic_DNA"/>
</dbReference>
<keyword evidence="1" id="KW-0812">Transmembrane</keyword>
<evidence type="ECO:0000313" key="3">
    <source>
        <dbReference type="Proteomes" id="UP001208017"/>
    </source>
</evidence>
<keyword evidence="1" id="KW-1133">Transmembrane helix</keyword>
<sequence>MKAALTFVSFLLAVGGTTLWYRIKAGGGTIPLWLMGVVAYGWIFSFFMLINLSASTYAKKRRPGIQQQGGTVKKK</sequence>
<keyword evidence="3" id="KW-1185">Reference proteome</keyword>
<comment type="caution">
    <text evidence="2">The sequence shown here is derived from an EMBL/GenBank/DDBJ whole genome shotgun (WGS) entry which is preliminary data.</text>
</comment>
<proteinExistence type="predicted"/>
<accession>A0ABT3WZC7</accession>
<evidence type="ECO:0000256" key="1">
    <source>
        <dbReference type="SAM" id="Phobius"/>
    </source>
</evidence>
<gene>
    <name evidence="2" type="ORF">OS242_08555</name>
</gene>
<dbReference type="Proteomes" id="UP001208017">
    <property type="component" value="Unassembled WGS sequence"/>
</dbReference>
<dbReference type="RefSeq" id="WP_267151260.1">
    <property type="nucleotide sequence ID" value="NZ_JAPMLT010000003.1"/>
</dbReference>
<keyword evidence="1" id="KW-0472">Membrane</keyword>
<reference evidence="2 3" key="1">
    <citation type="submission" date="2022-11" db="EMBL/GenBank/DDBJ databases">
        <title>Study of microbial diversity in lake waters.</title>
        <authorList>
            <person name="Zhang J."/>
        </authorList>
    </citation>
    <scope>NUCLEOTIDE SEQUENCE [LARGE SCALE GENOMIC DNA]</scope>
    <source>
        <strain evidence="2 3">DT12</strain>
    </source>
</reference>